<keyword evidence="3" id="KW-0732">Signal</keyword>
<protein>
    <submittedName>
        <fullName evidence="4">Uncharacterized protein</fullName>
    </submittedName>
</protein>
<dbReference type="PROSITE" id="PS51257">
    <property type="entry name" value="PROKAR_LIPOPROTEIN"/>
    <property type="match status" value="1"/>
</dbReference>
<evidence type="ECO:0000256" key="1">
    <source>
        <dbReference type="SAM" id="MobiDB-lite"/>
    </source>
</evidence>
<organism evidence="4 5">
    <name type="scientific">Thelonectria olida</name>
    <dbReference type="NCBI Taxonomy" id="1576542"/>
    <lineage>
        <taxon>Eukaryota</taxon>
        <taxon>Fungi</taxon>
        <taxon>Dikarya</taxon>
        <taxon>Ascomycota</taxon>
        <taxon>Pezizomycotina</taxon>
        <taxon>Sordariomycetes</taxon>
        <taxon>Hypocreomycetidae</taxon>
        <taxon>Hypocreales</taxon>
        <taxon>Nectriaceae</taxon>
        <taxon>Thelonectria</taxon>
    </lineage>
</organism>
<feature type="transmembrane region" description="Helical" evidence="2">
    <location>
        <begin position="155"/>
        <end position="179"/>
    </location>
</feature>
<dbReference type="AlphaFoldDB" id="A0A9P9AMZ9"/>
<dbReference type="EMBL" id="JAGPYM010000017">
    <property type="protein sequence ID" value="KAH6885791.1"/>
    <property type="molecule type" value="Genomic_DNA"/>
</dbReference>
<name>A0A9P9AMZ9_9HYPO</name>
<keyword evidence="2" id="KW-1133">Transmembrane helix</keyword>
<feature type="compositionally biased region" description="Polar residues" evidence="1">
    <location>
        <begin position="130"/>
        <end position="141"/>
    </location>
</feature>
<feature type="signal peptide" evidence="3">
    <location>
        <begin position="1"/>
        <end position="18"/>
    </location>
</feature>
<feature type="region of interest" description="Disordered" evidence="1">
    <location>
        <begin position="129"/>
        <end position="149"/>
    </location>
</feature>
<evidence type="ECO:0000313" key="5">
    <source>
        <dbReference type="Proteomes" id="UP000777438"/>
    </source>
</evidence>
<evidence type="ECO:0000256" key="3">
    <source>
        <dbReference type="SAM" id="SignalP"/>
    </source>
</evidence>
<feature type="compositionally biased region" description="Pro residues" evidence="1">
    <location>
        <begin position="279"/>
        <end position="294"/>
    </location>
</feature>
<feature type="region of interest" description="Disordered" evidence="1">
    <location>
        <begin position="263"/>
        <end position="304"/>
    </location>
</feature>
<sequence>MRSWQLLSLPALITCAAASCYFPGGLEADEEWVPCNKVDGFSVCCQDGDTCLDSGLCLTAGGPRTGACQNSDWAGCHPDLSAAVELKARQETVIVDGGGGAPSTVIVIATATQTIATATQVQTANFGTVDPTSEPTVSATAEPTKAADDDKKTNLAPIIGGAAGGAVLLLSIAGIFFYCRRRKKLKRRLEAEIRASIQSDWLGQMEVGSGKREPQLPQVMEVSPQEKPRLPPPGGSGGNIGAKMDDGRRLGSPIHMDHGVQAVEIDDGRRMDIPTEMESPPPHNRTSPHQPPWVVPKDRLYEIG</sequence>
<dbReference type="Proteomes" id="UP000777438">
    <property type="component" value="Unassembled WGS sequence"/>
</dbReference>
<evidence type="ECO:0000313" key="4">
    <source>
        <dbReference type="EMBL" id="KAH6885791.1"/>
    </source>
</evidence>
<dbReference type="OrthoDB" id="5215637at2759"/>
<reference evidence="4 5" key="1">
    <citation type="journal article" date="2021" name="Nat. Commun.">
        <title>Genetic determinants of endophytism in the Arabidopsis root mycobiome.</title>
        <authorList>
            <person name="Mesny F."/>
            <person name="Miyauchi S."/>
            <person name="Thiergart T."/>
            <person name="Pickel B."/>
            <person name="Atanasova L."/>
            <person name="Karlsson M."/>
            <person name="Huettel B."/>
            <person name="Barry K.W."/>
            <person name="Haridas S."/>
            <person name="Chen C."/>
            <person name="Bauer D."/>
            <person name="Andreopoulos W."/>
            <person name="Pangilinan J."/>
            <person name="LaButti K."/>
            <person name="Riley R."/>
            <person name="Lipzen A."/>
            <person name="Clum A."/>
            <person name="Drula E."/>
            <person name="Henrissat B."/>
            <person name="Kohler A."/>
            <person name="Grigoriev I.V."/>
            <person name="Martin F.M."/>
            <person name="Hacquard S."/>
        </authorList>
    </citation>
    <scope>NUCLEOTIDE SEQUENCE [LARGE SCALE GENOMIC DNA]</scope>
    <source>
        <strain evidence="4 5">MPI-CAGE-CH-0241</strain>
    </source>
</reference>
<accession>A0A9P9AMZ9</accession>
<feature type="chain" id="PRO_5040465055" evidence="3">
    <location>
        <begin position="19"/>
        <end position="304"/>
    </location>
</feature>
<proteinExistence type="predicted"/>
<gene>
    <name evidence="4" type="ORF">B0T10DRAFT_84700</name>
</gene>
<comment type="caution">
    <text evidence="4">The sequence shown here is derived from an EMBL/GenBank/DDBJ whole genome shotgun (WGS) entry which is preliminary data.</text>
</comment>
<keyword evidence="5" id="KW-1185">Reference proteome</keyword>
<keyword evidence="2" id="KW-0472">Membrane</keyword>
<keyword evidence="2" id="KW-0812">Transmembrane</keyword>
<evidence type="ECO:0000256" key="2">
    <source>
        <dbReference type="SAM" id="Phobius"/>
    </source>
</evidence>
<dbReference type="Gene3D" id="1.20.5.510">
    <property type="entry name" value="Single helix bin"/>
    <property type="match status" value="1"/>
</dbReference>